<feature type="transmembrane region" description="Helical" evidence="1">
    <location>
        <begin position="57"/>
        <end position="76"/>
    </location>
</feature>
<keyword evidence="1" id="KW-0472">Membrane</keyword>
<gene>
    <name evidence="2" type="ORF">CBEIBR21_18750</name>
</gene>
<protein>
    <submittedName>
        <fullName evidence="2">Uncharacterized protein</fullName>
    </submittedName>
</protein>
<keyword evidence="1" id="KW-1133">Transmembrane helix</keyword>
<dbReference type="AlphaFoldDB" id="A0A1S9N3F1"/>
<evidence type="ECO:0000256" key="1">
    <source>
        <dbReference type="SAM" id="Phobius"/>
    </source>
</evidence>
<sequence>MSIIVFFYMSFLHDLSQLSAGVSLWHSTVLEMSTLAIISLIGAILGFITKRNHMKKFCTCTILGYLLSILSTNGYYHKRIYFNFPMQMLVGFICIISFIISFHYILDRKDNLK</sequence>
<comment type="caution">
    <text evidence="2">The sequence shown here is derived from an EMBL/GenBank/DDBJ whole genome shotgun (WGS) entry which is preliminary data.</text>
</comment>
<evidence type="ECO:0000313" key="3">
    <source>
        <dbReference type="Proteomes" id="UP000190959"/>
    </source>
</evidence>
<keyword evidence="1" id="KW-0812">Transmembrane</keyword>
<reference evidence="2 3" key="1">
    <citation type="submission" date="2017-02" db="EMBL/GenBank/DDBJ databases">
        <title>Genome sequence of Clostridium beijerinckii Br21.</title>
        <authorList>
            <person name="Fonseca B.C."/>
            <person name="Guazzaroni M.E."/>
            <person name="Riano-Pachon D.M."/>
            <person name="Reginatto V."/>
        </authorList>
    </citation>
    <scope>NUCLEOTIDE SEQUENCE [LARGE SCALE GENOMIC DNA]</scope>
    <source>
        <strain evidence="2 3">Br21</strain>
    </source>
</reference>
<dbReference type="EMBL" id="MWMH01000007">
    <property type="protein sequence ID" value="OOP71911.1"/>
    <property type="molecule type" value="Genomic_DNA"/>
</dbReference>
<organism evidence="2 3">
    <name type="scientific">Clostridium beijerinckii</name>
    <name type="common">Clostridium MP</name>
    <dbReference type="NCBI Taxonomy" id="1520"/>
    <lineage>
        <taxon>Bacteria</taxon>
        <taxon>Bacillati</taxon>
        <taxon>Bacillota</taxon>
        <taxon>Clostridia</taxon>
        <taxon>Eubacteriales</taxon>
        <taxon>Clostridiaceae</taxon>
        <taxon>Clostridium</taxon>
    </lineage>
</organism>
<accession>A0A1S9N3F1</accession>
<feature type="transmembrane region" description="Helical" evidence="1">
    <location>
        <begin position="88"/>
        <end position="106"/>
    </location>
</feature>
<proteinExistence type="predicted"/>
<evidence type="ECO:0000313" key="2">
    <source>
        <dbReference type="EMBL" id="OOP71911.1"/>
    </source>
</evidence>
<name>A0A1S9N3F1_CLOBE</name>
<feature type="transmembrane region" description="Helical" evidence="1">
    <location>
        <begin position="30"/>
        <end position="48"/>
    </location>
</feature>
<dbReference type="Proteomes" id="UP000190959">
    <property type="component" value="Unassembled WGS sequence"/>
</dbReference>